<evidence type="ECO:0000256" key="1">
    <source>
        <dbReference type="SAM" id="Coils"/>
    </source>
</evidence>
<name>M0ZY52_SOLTU</name>
<dbReference type="Proteomes" id="UP000011115">
    <property type="component" value="Unassembled WGS sequence"/>
</dbReference>
<protein>
    <submittedName>
        <fullName evidence="2">Uncharacterized protein</fullName>
    </submittedName>
</protein>
<dbReference type="Gramene" id="PGSC0003DMT400010492">
    <property type="protein sequence ID" value="PGSC0003DMT400010492"/>
    <property type="gene ID" value="PGSC0003DMG400004099"/>
</dbReference>
<accession>M0ZY52</accession>
<dbReference type="InParanoid" id="M0ZY52"/>
<organism evidence="2 3">
    <name type="scientific">Solanum tuberosum</name>
    <name type="common">Potato</name>
    <dbReference type="NCBI Taxonomy" id="4113"/>
    <lineage>
        <taxon>Eukaryota</taxon>
        <taxon>Viridiplantae</taxon>
        <taxon>Streptophyta</taxon>
        <taxon>Embryophyta</taxon>
        <taxon>Tracheophyta</taxon>
        <taxon>Spermatophyta</taxon>
        <taxon>Magnoliopsida</taxon>
        <taxon>eudicotyledons</taxon>
        <taxon>Gunneridae</taxon>
        <taxon>Pentapetalae</taxon>
        <taxon>asterids</taxon>
        <taxon>lamiids</taxon>
        <taxon>Solanales</taxon>
        <taxon>Solanaceae</taxon>
        <taxon>Solanoideae</taxon>
        <taxon>Solaneae</taxon>
        <taxon>Solanum</taxon>
    </lineage>
</organism>
<evidence type="ECO:0000313" key="2">
    <source>
        <dbReference type="EnsemblPlants" id="PGSC0003DMT400010492"/>
    </source>
</evidence>
<feature type="coiled-coil region" evidence="1">
    <location>
        <begin position="13"/>
        <end position="40"/>
    </location>
</feature>
<reference evidence="2" key="2">
    <citation type="submission" date="2015-06" db="UniProtKB">
        <authorList>
            <consortium name="EnsemblPlants"/>
        </authorList>
    </citation>
    <scope>IDENTIFICATION</scope>
    <source>
        <strain evidence="2">DM1-3 516 R44</strain>
    </source>
</reference>
<evidence type="ECO:0000313" key="3">
    <source>
        <dbReference type="Proteomes" id="UP000011115"/>
    </source>
</evidence>
<dbReference type="EnsemblPlants" id="PGSC0003DMT400010492">
    <property type="protein sequence ID" value="PGSC0003DMT400010492"/>
    <property type="gene ID" value="PGSC0003DMG400004099"/>
</dbReference>
<keyword evidence="3" id="KW-1185">Reference proteome</keyword>
<reference evidence="3" key="1">
    <citation type="journal article" date="2011" name="Nature">
        <title>Genome sequence and analysis of the tuber crop potato.</title>
        <authorList>
            <consortium name="The Potato Genome Sequencing Consortium"/>
        </authorList>
    </citation>
    <scope>NUCLEOTIDE SEQUENCE [LARGE SCALE GENOMIC DNA]</scope>
    <source>
        <strain evidence="3">cv. DM1-3 516 R44</strain>
    </source>
</reference>
<dbReference type="AlphaFoldDB" id="M0ZY52"/>
<sequence length="149" mass="17268">MKRYLSTEIEEVEKALLRRIEDMDREVTKVKRQTKRVQEAILVKVVEVLYVLFTSIKGTCFKVDPENNHKECTYQTDHRGYTIDKCQELRTTIHGPVNSGKISHICGPSILAYDQVKLRTPIIKDVLIHHYNFIISTESSLEVYKKTSG</sequence>
<keyword evidence="1" id="KW-0175">Coiled coil</keyword>
<dbReference type="HOGENOM" id="CLU_1752962_0_0_1"/>
<dbReference type="PaxDb" id="4113-PGSC0003DMT400010492"/>
<proteinExistence type="predicted"/>